<evidence type="ECO:0000256" key="1">
    <source>
        <dbReference type="SAM" id="Coils"/>
    </source>
</evidence>
<sequence>MKQQQLEEMVELLTKERDEARNQVDILTASMKTIARKHRWTTFYTSLGENKFSAQCMKLYKEELTKCTDIANAALGQAKIKFKGGKKL</sequence>
<gene>
    <name evidence="2" type="ORF">EYUKI_251</name>
</gene>
<dbReference type="RefSeq" id="YP_009212191.1">
    <property type="nucleotide sequence ID" value="NC_028944.1"/>
</dbReference>
<proteinExistence type="predicted"/>
<dbReference type="EMBL" id="KT207918">
    <property type="protein sequence ID" value="ALA46659.1"/>
    <property type="molecule type" value="Genomic_DNA"/>
</dbReference>
<evidence type="ECO:0000313" key="3">
    <source>
        <dbReference type="Proteomes" id="UP000203939"/>
    </source>
</evidence>
<evidence type="ECO:0000313" key="2">
    <source>
        <dbReference type="EMBL" id="ALA46659.1"/>
    </source>
</evidence>
<reference evidence="2 3" key="1">
    <citation type="journal article" date="2015" name="Genome Announc.">
        <title>Genome Sequences of Two Bacillus cereus Group Bacteriophages, Eyuki and AvesoBmore.</title>
        <authorList>
            <person name="Erill I."/>
            <person name="Caruso S.M."/>
        </authorList>
    </citation>
    <scope>NUCLEOTIDE SEQUENCE [LARGE SCALE GENOMIC DNA]</scope>
</reference>
<dbReference type="KEGG" id="vg:26638478"/>
<protein>
    <submittedName>
        <fullName evidence="2">Uncharacterized protein</fullName>
    </submittedName>
</protein>
<accession>A0A0K2FLS0</accession>
<keyword evidence="1" id="KW-0175">Coiled coil</keyword>
<feature type="coiled-coil region" evidence="1">
    <location>
        <begin position="3"/>
        <end position="30"/>
    </location>
</feature>
<dbReference type="Proteomes" id="UP000203939">
    <property type="component" value="Segment"/>
</dbReference>
<name>A0A0K2FLS0_9CAUD</name>
<organism evidence="2 3">
    <name type="scientific">Bacillus phage Eyuki</name>
    <dbReference type="NCBI Taxonomy" id="1690431"/>
    <lineage>
        <taxon>Viruses</taxon>
        <taxon>Duplodnaviria</taxon>
        <taxon>Heunggongvirae</taxon>
        <taxon>Uroviricota</taxon>
        <taxon>Caudoviricetes</taxon>
        <taxon>Herelleviridae</taxon>
        <taxon>Bastillevirinae</taxon>
        <taxon>Wphvirus</taxon>
        <taxon>Wphvirus megatron</taxon>
    </lineage>
</organism>